<dbReference type="GO" id="GO:0006357">
    <property type="term" value="P:regulation of transcription by RNA polymerase II"/>
    <property type="evidence" value="ECO:0007669"/>
    <property type="project" value="TreeGrafter"/>
</dbReference>
<organism evidence="7">
    <name type="scientific">Sesamum angustifolium</name>
    <dbReference type="NCBI Taxonomy" id="2727405"/>
    <lineage>
        <taxon>Eukaryota</taxon>
        <taxon>Viridiplantae</taxon>
        <taxon>Streptophyta</taxon>
        <taxon>Embryophyta</taxon>
        <taxon>Tracheophyta</taxon>
        <taxon>Spermatophyta</taxon>
        <taxon>Magnoliopsida</taxon>
        <taxon>eudicotyledons</taxon>
        <taxon>Gunneridae</taxon>
        <taxon>Pentapetalae</taxon>
        <taxon>asterids</taxon>
        <taxon>lamiids</taxon>
        <taxon>Lamiales</taxon>
        <taxon>Pedaliaceae</taxon>
        <taxon>Sesamum</taxon>
    </lineage>
</organism>
<sequence>MIIKKSLKSVMPILKRCRVRDSAGDDDESSANRKKRKIATSYYPLHLLGEAAAGIIPFNGYGIHKILSNSGPADIGGDRDGGAASESRCVKSKSKEVSRPPLVRTSRGRVQVLPSRFNDSILDNWKKEKNISRNAARDSALDTEYLPAKEKDNKFSYRTPRIRADATINRKRNDEKINSYQCRKFSPLSEDEIAELRNDGFRSCDVKKYNGSRDSLTTLQEQFEDDEELEECIQISGVDKLYSSKDFVEGDVVWAISGKHCPAWPAIVLNQESQVPSKFLTFVLLAQFVSCSLVIQEMEHKGFQGQTELNDSKPGNLRSAIEEAFLAENGFNEMLMVEINAAAGNLDYLRSLTRGVFEASDSNQDQHCDSVEQLKKMKHYCGICKKIRNQSDNGTWDLGTSDYYCPECKARFNFELSDSETCRNNKKNGKFALPDKVAVVCSGVEGTYFPSLHLVVCKCGSCGAEKQALSEWERHTGSRTKNWKSSVRVKGSLLPLEQWMLQMAEYHERSLVPAKSVKRPSIKVRKQKLLNFLQEHYEPDHASGLQRGGALKPTDVAPLWVHVTCAWFQPEVSFASDEKMEPALGILRIPSSSFVKLHCLEKNGKQITKMVSYCAYHRTPNPDTVLIVETPKGTFSAKSMLQSKRHTGARLISTSRLKLEEPPSVDIEEVDPFSAARCRVFKRVNKKIEKPRIFSTFRERLHHLQKTEKDKVCFGRSEIHGWGLFARRDILEGEMVVEYRGEQVRRSVADLREARYRTEGKDCYLFKISEEVVVDATDAGNIARLINHSCMPNCYARIMSVGDDESRIVLIAKTNVPAGDELTYDYLFDPDEPDEFKVPCLCNAPNCRKFMN</sequence>
<dbReference type="EMBL" id="JACGWK010000014">
    <property type="protein sequence ID" value="KAL0318011.1"/>
    <property type="molecule type" value="Genomic_DNA"/>
</dbReference>
<evidence type="ECO:0000256" key="1">
    <source>
        <dbReference type="ARBA" id="ARBA00022603"/>
    </source>
</evidence>
<dbReference type="SMART" id="SM00508">
    <property type="entry name" value="PostSET"/>
    <property type="match status" value="1"/>
</dbReference>
<evidence type="ECO:0000313" key="7">
    <source>
        <dbReference type="EMBL" id="KAL0318011.1"/>
    </source>
</evidence>
<reference evidence="7" key="1">
    <citation type="submission" date="2020-06" db="EMBL/GenBank/DDBJ databases">
        <authorList>
            <person name="Li T."/>
            <person name="Hu X."/>
            <person name="Zhang T."/>
            <person name="Song X."/>
            <person name="Zhang H."/>
            <person name="Dai N."/>
            <person name="Sheng W."/>
            <person name="Hou X."/>
            <person name="Wei L."/>
        </authorList>
    </citation>
    <scope>NUCLEOTIDE SEQUENCE</scope>
    <source>
        <strain evidence="7">G01</strain>
        <tissue evidence="7">Leaf</tissue>
    </source>
</reference>
<dbReference type="PROSITE" id="PS50868">
    <property type="entry name" value="POST_SET"/>
    <property type="match status" value="1"/>
</dbReference>
<dbReference type="Gene3D" id="2.170.270.10">
    <property type="entry name" value="SET domain"/>
    <property type="match status" value="1"/>
</dbReference>
<dbReference type="PROSITE" id="PS50280">
    <property type="entry name" value="SET"/>
    <property type="match status" value="1"/>
</dbReference>
<dbReference type="InterPro" id="IPR001214">
    <property type="entry name" value="SET_dom"/>
</dbReference>
<keyword evidence="1" id="KW-0489">Methyltransferase</keyword>
<evidence type="ECO:0000259" key="5">
    <source>
        <dbReference type="PROSITE" id="PS50280"/>
    </source>
</evidence>
<dbReference type="InterPro" id="IPR046341">
    <property type="entry name" value="SET_dom_sf"/>
</dbReference>
<dbReference type="AlphaFoldDB" id="A0AAW2LJW4"/>
<dbReference type="CDD" id="cd10518">
    <property type="entry name" value="SET_SETD1-like"/>
    <property type="match status" value="1"/>
</dbReference>
<reference evidence="7" key="2">
    <citation type="journal article" date="2024" name="Plant">
        <title>Genomic evolution and insights into agronomic trait innovations of Sesamum species.</title>
        <authorList>
            <person name="Miao H."/>
            <person name="Wang L."/>
            <person name="Qu L."/>
            <person name="Liu H."/>
            <person name="Sun Y."/>
            <person name="Le M."/>
            <person name="Wang Q."/>
            <person name="Wei S."/>
            <person name="Zheng Y."/>
            <person name="Lin W."/>
            <person name="Duan Y."/>
            <person name="Cao H."/>
            <person name="Xiong S."/>
            <person name="Wang X."/>
            <person name="Wei L."/>
            <person name="Li C."/>
            <person name="Ma Q."/>
            <person name="Ju M."/>
            <person name="Zhao R."/>
            <person name="Li G."/>
            <person name="Mu C."/>
            <person name="Tian Q."/>
            <person name="Mei H."/>
            <person name="Zhang T."/>
            <person name="Gao T."/>
            <person name="Zhang H."/>
        </authorList>
    </citation>
    <scope>NUCLEOTIDE SEQUENCE</scope>
    <source>
        <strain evidence="7">G01</strain>
    </source>
</reference>
<dbReference type="SMART" id="SM00317">
    <property type="entry name" value="SET"/>
    <property type="match status" value="1"/>
</dbReference>
<dbReference type="PANTHER" id="PTHR13793:SF132">
    <property type="entry name" value="HISTONE-LYSINE N-METHYLTRANSFERASE ATX5"/>
    <property type="match status" value="1"/>
</dbReference>
<evidence type="ECO:0000256" key="4">
    <source>
        <dbReference type="SAM" id="MobiDB-lite"/>
    </source>
</evidence>
<gene>
    <name evidence="7" type="ORF">Sangu_2215400</name>
</gene>
<dbReference type="InterPro" id="IPR003616">
    <property type="entry name" value="Post-SET_dom"/>
</dbReference>
<comment type="caution">
    <text evidence="7">The sequence shown here is derived from an EMBL/GenBank/DDBJ whole genome shotgun (WGS) entry which is preliminary data.</text>
</comment>
<evidence type="ECO:0000256" key="3">
    <source>
        <dbReference type="ARBA" id="ARBA00022691"/>
    </source>
</evidence>
<keyword evidence="2" id="KW-0808">Transferase</keyword>
<dbReference type="Pfam" id="PF00856">
    <property type="entry name" value="SET"/>
    <property type="match status" value="1"/>
</dbReference>
<dbReference type="FunFam" id="2.170.270.10:FF:000058">
    <property type="entry name" value="Histone-lysine N-methyltransferase"/>
    <property type="match status" value="1"/>
</dbReference>
<proteinExistence type="predicted"/>
<evidence type="ECO:0000259" key="6">
    <source>
        <dbReference type="PROSITE" id="PS50868"/>
    </source>
</evidence>
<dbReference type="InterPro" id="IPR050701">
    <property type="entry name" value="Histone_Mod_Regulator"/>
</dbReference>
<dbReference type="GO" id="GO:0008168">
    <property type="term" value="F:methyltransferase activity"/>
    <property type="evidence" value="ECO:0007669"/>
    <property type="project" value="UniProtKB-KW"/>
</dbReference>
<dbReference type="PANTHER" id="PTHR13793">
    <property type="entry name" value="PHD FINGER PROTEINS"/>
    <property type="match status" value="1"/>
</dbReference>
<dbReference type="GO" id="GO:0032259">
    <property type="term" value="P:methylation"/>
    <property type="evidence" value="ECO:0007669"/>
    <property type="project" value="UniProtKB-KW"/>
</dbReference>
<feature type="region of interest" description="Disordered" evidence="4">
    <location>
        <begin position="77"/>
        <end position="104"/>
    </location>
</feature>
<dbReference type="Pfam" id="PF13832">
    <property type="entry name" value="zf-HC5HC2H_2"/>
    <property type="match status" value="1"/>
</dbReference>
<dbReference type="SUPFAM" id="SSF82199">
    <property type="entry name" value="SET domain"/>
    <property type="match status" value="1"/>
</dbReference>
<accession>A0AAW2LJW4</accession>
<protein>
    <submittedName>
        <fullName evidence="7">Histone-lysine N-methyltransferase ATX4</fullName>
    </submittedName>
</protein>
<name>A0AAW2LJW4_9LAMI</name>
<evidence type="ECO:0000256" key="2">
    <source>
        <dbReference type="ARBA" id="ARBA00022679"/>
    </source>
</evidence>
<feature type="domain" description="Post-SET" evidence="6">
    <location>
        <begin position="836"/>
        <end position="852"/>
    </location>
</feature>
<feature type="domain" description="SET" evidence="5">
    <location>
        <begin position="710"/>
        <end position="827"/>
    </location>
</feature>
<keyword evidence="3" id="KW-0949">S-adenosyl-L-methionine</keyword>